<dbReference type="Proteomes" id="UP001590950">
    <property type="component" value="Unassembled WGS sequence"/>
</dbReference>
<comment type="caution">
    <text evidence="2">The sequence shown here is derived from an EMBL/GenBank/DDBJ whole genome shotgun (WGS) entry which is preliminary data.</text>
</comment>
<proteinExistence type="predicted"/>
<reference evidence="2 3" key="1">
    <citation type="submission" date="2024-09" db="EMBL/GenBank/DDBJ databases">
        <title>Rethinking Asexuality: The Enigmatic Case of Functional Sexual Genes in Lepraria (Stereocaulaceae).</title>
        <authorList>
            <person name="Doellman M."/>
            <person name="Sun Y."/>
            <person name="Barcenas-Pena A."/>
            <person name="Lumbsch H.T."/>
            <person name="Grewe F."/>
        </authorList>
    </citation>
    <scope>NUCLEOTIDE SEQUENCE [LARGE SCALE GENOMIC DNA]</scope>
    <source>
        <strain evidence="2 3">Mercado 3170</strain>
    </source>
</reference>
<gene>
    <name evidence="2" type="ORF">N7G274_000775</name>
</gene>
<name>A0ABR4ARF8_9LECA</name>
<protein>
    <submittedName>
        <fullName evidence="2">Uncharacterized protein</fullName>
    </submittedName>
</protein>
<evidence type="ECO:0000256" key="1">
    <source>
        <dbReference type="SAM" id="MobiDB-lite"/>
    </source>
</evidence>
<sequence length="133" mass="15430">MFLILGCQNLFSRWLARPAIGVFTMFPVGQLQEYEYYINYYITTNRFVALFYSASVLIVRAFDYGPDFGLYKRSQYSAQLLVLHKRGSLSAAMIMFRICQQIDRSLSRPKTPQGIPPQERRRPGADVRAMCQK</sequence>
<accession>A0ABR4ARF8</accession>
<evidence type="ECO:0000313" key="3">
    <source>
        <dbReference type="Proteomes" id="UP001590950"/>
    </source>
</evidence>
<organism evidence="2 3">
    <name type="scientific">Stereocaulon virgatum</name>
    <dbReference type="NCBI Taxonomy" id="373712"/>
    <lineage>
        <taxon>Eukaryota</taxon>
        <taxon>Fungi</taxon>
        <taxon>Dikarya</taxon>
        <taxon>Ascomycota</taxon>
        <taxon>Pezizomycotina</taxon>
        <taxon>Lecanoromycetes</taxon>
        <taxon>OSLEUM clade</taxon>
        <taxon>Lecanoromycetidae</taxon>
        <taxon>Lecanorales</taxon>
        <taxon>Lecanorineae</taxon>
        <taxon>Stereocaulaceae</taxon>
        <taxon>Stereocaulon</taxon>
    </lineage>
</organism>
<evidence type="ECO:0000313" key="2">
    <source>
        <dbReference type="EMBL" id="KAL2047733.1"/>
    </source>
</evidence>
<feature type="region of interest" description="Disordered" evidence="1">
    <location>
        <begin position="107"/>
        <end position="127"/>
    </location>
</feature>
<dbReference type="EMBL" id="JBEFKJ010000002">
    <property type="protein sequence ID" value="KAL2047733.1"/>
    <property type="molecule type" value="Genomic_DNA"/>
</dbReference>
<keyword evidence="3" id="KW-1185">Reference proteome</keyword>